<dbReference type="GO" id="GO:0005216">
    <property type="term" value="F:monoatomic ion channel activity"/>
    <property type="evidence" value="ECO:0007669"/>
    <property type="project" value="InterPro"/>
</dbReference>
<dbReference type="Proteomes" id="UP000243579">
    <property type="component" value="Unassembled WGS sequence"/>
</dbReference>
<evidence type="ECO:0000256" key="6">
    <source>
        <dbReference type="SAM" id="Phobius"/>
    </source>
</evidence>
<dbReference type="GO" id="GO:0098703">
    <property type="term" value="P:calcium ion import across plasma membrane"/>
    <property type="evidence" value="ECO:0007669"/>
    <property type="project" value="TreeGrafter"/>
</dbReference>
<gene>
    <name evidence="8" type="ORF">ACHHYP_15914</name>
</gene>
<reference evidence="8 9" key="1">
    <citation type="journal article" date="2014" name="Genome Biol. Evol.">
        <title>The secreted proteins of Achlya hypogyna and Thraustotheca clavata identify the ancestral oomycete secretome and reveal gene acquisitions by horizontal gene transfer.</title>
        <authorList>
            <person name="Misner I."/>
            <person name="Blouin N."/>
            <person name="Leonard G."/>
            <person name="Richards T.A."/>
            <person name="Lane C.E."/>
        </authorList>
    </citation>
    <scope>NUCLEOTIDE SEQUENCE [LARGE SCALE GENOMIC DNA]</scope>
    <source>
        <strain evidence="8 9">ATCC 48635</strain>
    </source>
</reference>
<evidence type="ECO:0000256" key="2">
    <source>
        <dbReference type="ARBA" id="ARBA00022692"/>
    </source>
</evidence>
<feature type="transmembrane region" description="Helical" evidence="6">
    <location>
        <begin position="365"/>
        <end position="386"/>
    </location>
</feature>
<organism evidence="8 9">
    <name type="scientific">Achlya hypogyna</name>
    <name type="common">Oomycete</name>
    <name type="synonym">Protoachlya hypogyna</name>
    <dbReference type="NCBI Taxonomy" id="1202772"/>
    <lineage>
        <taxon>Eukaryota</taxon>
        <taxon>Sar</taxon>
        <taxon>Stramenopiles</taxon>
        <taxon>Oomycota</taxon>
        <taxon>Saprolegniomycetes</taxon>
        <taxon>Saprolegniales</taxon>
        <taxon>Achlyaceae</taxon>
        <taxon>Achlya</taxon>
    </lineage>
</organism>
<name>A0A1V9Y9Z8_ACHHY</name>
<feature type="transmembrane region" description="Helical" evidence="6">
    <location>
        <begin position="157"/>
        <end position="177"/>
    </location>
</feature>
<evidence type="ECO:0000256" key="1">
    <source>
        <dbReference type="ARBA" id="ARBA00004141"/>
    </source>
</evidence>
<dbReference type="PANTHER" id="PTHR10582:SF2">
    <property type="entry name" value="INACTIVE"/>
    <property type="match status" value="1"/>
</dbReference>
<feature type="transmembrane region" description="Helical" evidence="6">
    <location>
        <begin position="128"/>
        <end position="145"/>
    </location>
</feature>
<feature type="transmembrane region" description="Helical" evidence="6">
    <location>
        <begin position="327"/>
        <end position="345"/>
    </location>
</feature>
<feature type="transmembrane region" description="Helical" evidence="6">
    <location>
        <begin position="428"/>
        <end position="450"/>
    </location>
</feature>
<comment type="subcellular location">
    <subcellularLocation>
        <location evidence="1">Membrane</location>
        <topology evidence="1">Multi-pass membrane protein</topology>
    </subcellularLocation>
</comment>
<evidence type="ECO:0000256" key="4">
    <source>
        <dbReference type="ARBA" id="ARBA00022989"/>
    </source>
</evidence>
<feature type="transmembrane region" description="Helical" evidence="6">
    <location>
        <begin position="183"/>
        <end position="204"/>
    </location>
</feature>
<dbReference type="Pfam" id="PF00520">
    <property type="entry name" value="Ion_trans"/>
    <property type="match status" value="1"/>
</dbReference>
<evidence type="ECO:0000259" key="7">
    <source>
        <dbReference type="Pfam" id="PF00520"/>
    </source>
</evidence>
<keyword evidence="2 6" id="KW-0812">Transmembrane</keyword>
<evidence type="ECO:0000256" key="5">
    <source>
        <dbReference type="ARBA" id="ARBA00023136"/>
    </source>
</evidence>
<dbReference type="PANTHER" id="PTHR10582">
    <property type="entry name" value="TRANSIENT RECEPTOR POTENTIAL ION CHANNEL PROTEIN"/>
    <property type="match status" value="1"/>
</dbReference>
<evidence type="ECO:0000313" key="9">
    <source>
        <dbReference type="Proteomes" id="UP000243579"/>
    </source>
</evidence>
<keyword evidence="9" id="KW-1185">Reference proteome</keyword>
<keyword evidence="5 6" id="KW-0472">Membrane</keyword>
<keyword evidence="4 6" id="KW-1133">Transmembrane helix</keyword>
<dbReference type="AlphaFoldDB" id="A0A1V9Y9Z8"/>
<evidence type="ECO:0000313" key="8">
    <source>
        <dbReference type="EMBL" id="OQR82509.1"/>
    </source>
</evidence>
<dbReference type="OrthoDB" id="533508at2759"/>
<accession>A0A1V9Y9Z8</accession>
<dbReference type="EMBL" id="JNBR01002438">
    <property type="protein sequence ID" value="OQR82509.1"/>
    <property type="molecule type" value="Genomic_DNA"/>
</dbReference>
<dbReference type="InterPro" id="IPR005821">
    <property type="entry name" value="Ion_trans_dom"/>
</dbReference>
<feature type="transmembrane region" description="Helical" evidence="6">
    <location>
        <begin position="266"/>
        <end position="286"/>
    </location>
</feature>
<evidence type="ECO:0000256" key="3">
    <source>
        <dbReference type="ARBA" id="ARBA00022737"/>
    </source>
</evidence>
<dbReference type="GO" id="GO:0005886">
    <property type="term" value="C:plasma membrane"/>
    <property type="evidence" value="ECO:0007669"/>
    <property type="project" value="TreeGrafter"/>
</dbReference>
<comment type="caution">
    <text evidence="8">The sequence shown here is derived from an EMBL/GenBank/DDBJ whole genome shotgun (WGS) entry which is preliminary data.</text>
</comment>
<proteinExistence type="predicted"/>
<protein>
    <recommendedName>
        <fullName evidence="7">Ion transport domain-containing protein</fullName>
    </recommendedName>
</protein>
<dbReference type="InterPro" id="IPR024862">
    <property type="entry name" value="TRPV"/>
</dbReference>
<feature type="domain" description="Ion transport" evidence="7">
    <location>
        <begin position="283"/>
        <end position="458"/>
    </location>
</feature>
<keyword evidence="3" id="KW-0677">Repeat</keyword>
<sequence>MEDFPIGRMEFVLSPPSFIVKEAESLEEPSDHFSVGAFNRAVGENDLVLAVKELDKCKDDPNELARVYNGLGADGSVNQTPLFHILEPNLLVGQSSDAAKKLLEHPYVRKVVMMKWKNFGLRNYIEQLLLYCLLLMTMTLSVTMDPDRPAPKFRLQLLLWLNVFTAVSSALVMLHFFRYTKRFLWALGTSVVLGGTLSLLNLFMGLLQDNVPWCAFVWANNILLGFTGFYFLRFELHEMFAEVAPHNRRSGLETAWLIEHPGVDLALYYCVYCPVAIVGQFIVMLVGRNQAKYFESHFNKVQLPTFALLVVYVLHEFFAPGSYHFRLVVGTILTLLLWVLGLQYLEVHRTAGYLIPMMRNMLGDVLNFLALYLPFQFAYACAYYALFQQEVAPTYNTIEHAFVTTFLVMFGQIDLDPFEQLDDSTQYVLGYVLLLSHATIVIVMLLNVLIAMMAKTVDGGLDQAKLEALVSFAECVLRSEKTQGLRPIDTLGVTEESKLLLDECREVEDGATFSLDGPTAKESLDDLKKDMADMRRVVDEMRQLLHEVYPGHRPRP</sequence>
<feature type="transmembrane region" description="Helical" evidence="6">
    <location>
        <begin position="211"/>
        <end position="232"/>
    </location>
</feature>